<proteinExistence type="predicted"/>
<keyword evidence="2" id="KW-1185">Reference proteome</keyword>
<dbReference type="EMBL" id="JADBDY010000001">
    <property type="protein sequence ID" value="MBE1458764.1"/>
    <property type="molecule type" value="Genomic_DNA"/>
</dbReference>
<sequence length="77" mass="8562">MYEYRNDPEVTYTIRIDPPDGSPSDEVRMTVGTNSISEHLDEAAQAFFTALAEHYDVKVTQSVRATGTRPGLVFPAE</sequence>
<comment type="caution">
    <text evidence="1">The sequence shown here is derived from an EMBL/GenBank/DDBJ whole genome shotgun (WGS) entry which is preliminary data.</text>
</comment>
<evidence type="ECO:0000313" key="1">
    <source>
        <dbReference type="EMBL" id="MBE1458764.1"/>
    </source>
</evidence>
<evidence type="ECO:0000313" key="2">
    <source>
        <dbReference type="Proteomes" id="UP000598217"/>
    </source>
</evidence>
<dbReference type="Proteomes" id="UP000598217">
    <property type="component" value="Unassembled WGS sequence"/>
</dbReference>
<protein>
    <submittedName>
        <fullName evidence="1">Fructose-1,6-bisphosphatase</fullName>
    </submittedName>
</protein>
<reference evidence="1 2" key="1">
    <citation type="submission" date="2020-10" db="EMBL/GenBank/DDBJ databases">
        <title>Sequencing the genomes of 1000 actinobacteria strains.</title>
        <authorList>
            <person name="Klenk H.-P."/>
        </authorList>
    </citation>
    <scope>NUCLEOTIDE SEQUENCE [LARGE SCALE GENOMIC DNA]</scope>
    <source>
        <strain evidence="1 2">DSM 45157</strain>
    </source>
</reference>
<organism evidence="1 2">
    <name type="scientific">Nocardiopsis terrae</name>
    <dbReference type="NCBI Taxonomy" id="372655"/>
    <lineage>
        <taxon>Bacteria</taxon>
        <taxon>Bacillati</taxon>
        <taxon>Actinomycetota</taxon>
        <taxon>Actinomycetes</taxon>
        <taxon>Streptosporangiales</taxon>
        <taxon>Nocardiopsidaceae</taxon>
        <taxon>Nocardiopsis</taxon>
    </lineage>
</organism>
<accession>A0ABR9HIA8</accession>
<gene>
    <name evidence="1" type="ORF">H4W79_002978</name>
</gene>
<name>A0ABR9HIA8_9ACTN</name>
<dbReference type="RefSeq" id="WP_191269136.1">
    <property type="nucleotide sequence ID" value="NZ_BMXJ01000003.1"/>
</dbReference>